<sequence length="179" mass="20270">MMNKTFIISGEVHGGKTTYAAGLSKRLTDNGLQVTGFVCPGTFKNNHRNAFDLKFLHSGQQMPFARAGHVDGWINYKRFSFNPEALYLGAKQLDAIENSEQTVVFVDEIGQWELEDGGWAEAIIGLMQNKKTMKILVVRKKFISKILEKFKIDSPIIFDIQQTSFDAACEHIMHFNLTH</sequence>
<dbReference type="Gene3D" id="3.40.50.300">
    <property type="entry name" value="P-loop containing nucleotide triphosphate hydrolases"/>
    <property type="match status" value="1"/>
</dbReference>
<dbReference type="KEGG" id="blq:L21SP5_02715"/>
<organism evidence="1 2">
    <name type="scientific">Salinivirga cyanobacteriivorans</name>
    <dbReference type="NCBI Taxonomy" id="1307839"/>
    <lineage>
        <taxon>Bacteria</taxon>
        <taxon>Pseudomonadati</taxon>
        <taxon>Bacteroidota</taxon>
        <taxon>Bacteroidia</taxon>
        <taxon>Bacteroidales</taxon>
        <taxon>Salinivirgaceae</taxon>
        <taxon>Salinivirga</taxon>
    </lineage>
</organism>
<dbReference type="AlphaFoldDB" id="A0A0S2I237"/>
<proteinExistence type="predicted"/>
<protein>
    <submittedName>
        <fullName evidence="1">Putative NTPase</fullName>
    </submittedName>
</protein>
<evidence type="ECO:0000313" key="2">
    <source>
        <dbReference type="Proteomes" id="UP000064893"/>
    </source>
</evidence>
<dbReference type="InterPro" id="IPR004948">
    <property type="entry name" value="Nuc-triphosphatase_THEP1"/>
</dbReference>
<name>A0A0S2I237_9BACT</name>
<accession>A0A0S2I237</accession>
<dbReference type="Proteomes" id="UP000064893">
    <property type="component" value="Chromosome"/>
</dbReference>
<dbReference type="InterPro" id="IPR027417">
    <property type="entry name" value="P-loop_NTPase"/>
</dbReference>
<gene>
    <name evidence="1" type="ORF">L21SP5_02715</name>
</gene>
<dbReference type="SUPFAM" id="SSF52540">
    <property type="entry name" value="P-loop containing nucleoside triphosphate hydrolases"/>
    <property type="match status" value="1"/>
</dbReference>
<reference evidence="1 2" key="1">
    <citation type="submission" date="2015-11" db="EMBL/GenBank/DDBJ databases">
        <title>Description and complete genome sequence of a novel strain predominating in hypersaline microbial mats and representing a new family of the Bacteriodetes phylum.</title>
        <authorList>
            <person name="Spring S."/>
            <person name="Bunk B."/>
            <person name="Sproer C."/>
            <person name="Klenk H.-P."/>
        </authorList>
    </citation>
    <scope>NUCLEOTIDE SEQUENCE [LARGE SCALE GENOMIC DNA]</scope>
    <source>
        <strain evidence="1 2">L21-Spi-D4</strain>
    </source>
</reference>
<evidence type="ECO:0000313" key="1">
    <source>
        <dbReference type="EMBL" id="ALO16338.1"/>
    </source>
</evidence>
<dbReference type="GO" id="GO:0017111">
    <property type="term" value="F:ribonucleoside triphosphate phosphatase activity"/>
    <property type="evidence" value="ECO:0007669"/>
    <property type="project" value="InterPro"/>
</dbReference>
<dbReference type="EMBL" id="CP013118">
    <property type="protein sequence ID" value="ALO16338.1"/>
    <property type="molecule type" value="Genomic_DNA"/>
</dbReference>
<dbReference type="Pfam" id="PF03266">
    <property type="entry name" value="NTPase_1"/>
    <property type="match status" value="1"/>
</dbReference>
<dbReference type="STRING" id="1307839.L21SP5_02715"/>
<keyword evidence="2" id="KW-1185">Reference proteome</keyword>